<comment type="caution">
    <text evidence="1">The sequence shown here is derived from an EMBL/GenBank/DDBJ whole genome shotgun (WGS) entry which is preliminary data.</text>
</comment>
<accession>A0AAV4SNW1</accession>
<name>A0AAV4SNW1_9ARAC</name>
<evidence type="ECO:0000313" key="2">
    <source>
        <dbReference type="Proteomes" id="UP001054837"/>
    </source>
</evidence>
<evidence type="ECO:0000313" key="1">
    <source>
        <dbReference type="EMBL" id="GIY34911.1"/>
    </source>
</evidence>
<dbReference type="AlphaFoldDB" id="A0AAV4SNW1"/>
<organism evidence="1 2">
    <name type="scientific">Caerostris darwini</name>
    <dbReference type="NCBI Taxonomy" id="1538125"/>
    <lineage>
        <taxon>Eukaryota</taxon>
        <taxon>Metazoa</taxon>
        <taxon>Ecdysozoa</taxon>
        <taxon>Arthropoda</taxon>
        <taxon>Chelicerata</taxon>
        <taxon>Arachnida</taxon>
        <taxon>Araneae</taxon>
        <taxon>Araneomorphae</taxon>
        <taxon>Entelegynae</taxon>
        <taxon>Araneoidea</taxon>
        <taxon>Araneidae</taxon>
        <taxon>Caerostris</taxon>
    </lineage>
</organism>
<keyword evidence="2" id="KW-1185">Reference proteome</keyword>
<gene>
    <name evidence="1" type="ORF">CDAR_522281</name>
</gene>
<protein>
    <submittedName>
        <fullName evidence="1">Uncharacterized protein</fullName>
    </submittedName>
</protein>
<dbReference type="EMBL" id="BPLQ01008111">
    <property type="protein sequence ID" value="GIY34911.1"/>
    <property type="molecule type" value="Genomic_DNA"/>
</dbReference>
<reference evidence="1 2" key="1">
    <citation type="submission" date="2021-06" db="EMBL/GenBank/DDBJ databases">
        <title>Caerostris darwini draft genome.</title>
        <authorList>
            <person name="Kono N."/>
            <person name="Arakawa K."/>
        </authorList>
    </citation>
    <scope>NUCLEOTIDE SEQUENCE [LARGE SCALE GENOMIC DNA]</scope>
</reference>
<dbReference type="Proteomes" id="UP001054837">
    <property type="component" value="Unassembled WGS sequence"/>
</dbReference>
<proteinExistence type="predicted"/>
<sequence length="127" mass="14324">MSFSGVIRDLISCRTSPLSVKITPPRTLIASSFDLLDLSTLLYLILCFRLGFPFFPRDSIYNRVSFMSSHTESVSAMYTVYRLQTTTVEFDDPFRFFLLKGRGVGLMPVPLQGWGVVRVLGEVVSET</sequence>